<dbReference type="Proteomes" id="UP000193560">
    <property type="component" value="Unassembled WGS sequence"/>
</dbReference>
<comment type="caution">
    <text evidence="1">The sequence shown here is derived from an EMBL/GenBank/DDBJ whole genome shotgun (WGS) entry which is preliminary data.</text>
</comment>
<sequence>MWRKEQHFEKTGGADTTNSMFFLGAKICGANSRWIDNTSAGKYMGCNERTSTIYKGQEFDIFGHDNVVQTTDDDGQYQCFSGNTAANDNRLLNLQMTATLPTVNNKACGSLGTENRSNRHRINNGWSISLDSDGFGSTRSGANFYWHTSTTGLTMDLFKTAVDNDDCFCTQNYIYF</sequence>
<accession>A0A1X2IL56</accession>
<evidence type="ECO:0000313" key="2">
    <source>
        <dbReference type="Proteomes" id="UP000193560"/>
    </source>
</evidence>
<dbReference type="EMBL" id="MCGE01000008">
    <property type="protein sequence ID" value="ORZ18516.1"/>
    <property type="molecule type" value="Genomic_DNA"/>
</dbReference>
<protein>
    <submittedName>
        <fullName evidence="1">Uncharacterized protein</fullName>
    </submittedName>
</protein>
<name>A0A1X2IL56_9FUNG</name>
<proteinExistence type="predicted"/>
<keyword evidence="2" id="KW-1185">Reference proteome</keyword>
<organism evidence="1 2">
    <name type="scientific">Absidia repens</name>
    <dbReference type="NCBI Taxonomy" id="90262"/>
    <lineage>
        <taxon>Eukaryota</taxon>
        <taxon>Fungi</taxon>
        <taxon>Fungi incertae sedis</taxon>
        <taxon>Mucoromycota</taxon>
        <taxon>Mucoromycotina</taxon>
        <taxon>Mucoromycetes</taxon>
        <taxon>Mucorales</taxon>
        <taxon>Cunninghamellaceae</taxon>
        <taxon>Absidia</taxon>
    </lineage>
</organism>
<gene>
    <name evidence="1" type="ORF">BCR42DRAFT_228355</name>
</gene>
<dbReference type="AlphaFoldDB" id="A0A1X2IL56"/>
<reference evidence="1 2" key="1">
    <citation type="submission" date="2016-07" db="EMBL/GenBank/DDBJ databases">
        <title>Pervasive Adenine N6-methylation of Active Genes in Fungi.</title>
        <authorList>
            <consortium name="DOE Joint Genome Institute"/>
            <person name="Mondo S.J."/>
            <person name="Dannebaum R.O."/>
            <person name="Kuo R.C."/>
            <person name="Labutti K."/>
            <person name="Haridas S."/>
            <person name="Kuo A."/>
            <person name="Salamov A."/>
            <person name="Ahrendt S.R."/>
            <person name="Lipzen A."/>
            <person name="Sullivan W."/>
            <person name="Andreopoulos W.B."/>
            <person name="Clum A."/>
            <person name="Lindquist E."/>
            <person name="Daum C."/>
            <person name="Ramamoorthy G.K."/>
            <person name="Gryganskyi A."/>
            <person name="Culley D."/>
            <person name="Magnuson J.K."/>
            <person name="James T.Y."/>
            <person name="O'Malley M.A."/>
            <person name="Stajich J.E."/>
            <person name="Spatafora J.W."/>
            <person name="Visel A."/>
            <person name="Grigoriev I.V."/>
        </authorList>
    </citation>
    <scope>NUCLEOTIDE SEQUENCE [LARGE SCALE GENOMIC DNA]</scope>
    <source>
        <strain evidence="1 2">NRRL 1336</strain>
    </source>
</reference>
<evidence type="ECO:0000313" key="1">
    <source>
        <dbReference type="EMBL" id="ORZ18516.1"/>
    </source>
</evidence>
<dbReference type="OrthoDB" id="10647850at2759"/>